<dbReference type="InterPro" id="IPR029063">
    <property type="entry name" value="SAM-dependent_MTases_sf"/>
</dbReference>
<reference evidence="7 8" key="1">
    <citation type="submission" date="2020-08" db="EMBL/GenBank/DDBJ databases">
        <title>Putative novel bacterial strains isolated from necrotic wheat leaf tissues caused by Xanthomonas translucens.</title>
        <authorList>
            <person name="Tambong J.T."/>
        </authorList>
    </citation>
    <scope>NUCLEOTIDE SEQUENCE [LARGE SCALE GENOMIC DNA]</scope>
    <source>
        <strain evidence="8">DOAB 1063</strain>
    </source>
</reference>
<dbReference type="Proteomes" id="UP000597613">
    <property type="component" value="Unassembled WGS sequence"/>
</dbReference>
<feature type="domain" description="DNA methylase N-4/N-6" evidence="6">
    <location>
        <begin position="27"/>
        <end position="311"/>
    </location>
</feature>
<dbReference type="PROSITE" id="PS00092">
    <property type="entry name" value="N6_MTASE"/>
    <property type="match status" value="1"/>
</dbReference>
<dbReference type="InterPro" id="IPR002052">
    <property type="entry name" value="DNA_methylase_N6_adenine_CS"/>
</dbReference>
<evidence type="ECO:0000256" key="4">
    <source>
        <dbReference type="ARBA" id="ARBA00047942"/>
    </source>
</evidence>
<accession>A0ABR7AT30</accession>
<dbReference type="Gene3D" id="3.40.50.150">
    <property type="entry name" value="Vaccinia Virus protein VP39"/>
    <property type="match status" value="1"/>
</dbReference>
<dbReference type="Pfam" id="PF01555">
    <property type="entry name" value="N6_N4_Mtase"/>
    <property type="match status" value="1"/>
</dbReference>
<dbReference type="EC" id="2.1.1.-" evidence="5"/>
<dbReference type="PANTHER" id="PTHR13370:SF3">
    <property type="entry name" value="TRNA (GUANINE(10)-N2)-METHYLTRANSFERASE HOMOLOG"/>
    <property type="match status" value="1"/>
</dbReference>
<keyword evidence="2" id="KW-0489">Methyltransferase</keyword>
<dbReference type="RefSeq" id="WP_187505193.1">
    <property type="nucleotide sequence ID" value="NZ_JACONT010000066.1"/>
</dbReference>
<evidence type="ECO:0000313" key="8">
    <source>
        <dbReference type="Proteomes" id="UP000597613"/>
    </source>
</evidence>
<sequence length="494" mass="55841">MRNRPENHLFYGDNLAVLRKEIADESVDLIYLDPPFNSNANYGILFKEPDGKSSNAQIEAFEDTWHWNDTAEDAFDQVARSGNTKAFDLLNAMRGFLGDNDMMAYLAMMAVRLLELHRVLKPTGSLYLHCDPTASHYLKLLLDAIFGKRQIANEIIWCYRRYTAASNRFQRLHDTLLFYGKTDQRRFNDIRIPYGETSGKKDSHYRQDDDGRWFRWQKRKNAEPYRIYLADGVRLGDWWDIPIINASSKERLGYPTQKPSALLERIIAASSNEGDVVLDPFCGCGTAVHAAEKLKRQWIGIDVTHLAISLIEKRMKDAFPAVTFTVEGTPKDLASACDLALRDKYQFQWWAVSMVDALPFGGRKKGADGGIDGLIYFNDHDPVSGKMVTHRAIVSVKGGLNPDTAMVETLAATIAREKAPIGILIMNAKPTREMERRAAAVGIYRAGVDETFPKLQILTLADLFQGKRPRIPNVDRAAFRRAAREATAHQPNLL</sequence>
<keyword evidence="3" id="KW-0808">Transferase</keyword>
<evidence type="ECO:0000256" key="5">
    <source>
        <dbReference type="RuleBase" id="RU362026"/>
    </source>
</evidence>
<organism evidence="7 8">
    <name type="scientific">Sphingomonas albertensis</name>
    <dbReference type="NCBI Taxonomy" id="2762591"/>
    <lineage>
        <taxon>Bacteria</taxon>
        <taxon>Pseudomonadati</taxon>
        <taxon>Pseudomonadota</taxon>
        <taxon>Alphaproteobacteria</taxon>
        <taxon>Sphingomonadales</taxon>
        <taxon>Sphingomonadaceae</taxon>
        <taxon>Sphingomonas</taxon>
    </lineage>
</organism>
<comment type="similarity">
    <text evidence="1 5">Belongs to the N(4)/N(6)-methyltransferase family.</text>
</comment>
<comment type="catalytic activity">
    <reaction evidence="4">
        <text>a 2'-deoxyadenosine in DNA + S-adenosyl-L-methionine = an N(6)-methyl-2'-deoxyadenosine in DNA + S-adenosyl-L-homocysteine + H(+)</text>
        <dbReference type="Rhea" id="RHEA:15197"/>
        <dbReference type="Rhea" id="RHEA-COMP:12418"/>
        <dbReference type="Rhea" id="RHEA-COMP:12419"/>
        <dbReference type="ChEBI" id="CHEBI:15378"/>
        <dbReference type="ChEBI" id="CHEBI:57856"/>
        <dbReference type="ChEBI" id="CHEBI:59789"/>
        <dbReference type="ChEBI" id="CHEBI:90615"/>
        <dbReference type="ChEBI" id="CHEBI:90616"/>
        <dbReference type="EC" id="2.1.1.72"/>
    </reaction>
</comment>
<dbReference type="InterPro" id="IPR002941">
    <property type="entry name" value="DNA_methylase_N4/N6"/>
</dbReference>
<evidence type="ECO:0000256" key="1">
    <source>
        <dbReference type="ARBA" id="ARBA00006594"/>
    </source>
</evidence>
<evidence type="ECO:0000313" key="7">
    <source>
        <dbReference type="EMBL" id="MBC3943621.1"/>
    </source>
</evidence>
<dbReference type="PRINTS" id="PR00508">
    <property type="entry name" value="S21N4MTFRASE"/>
</dbReference>
<dbReference type="PANTHER" id="PTHR13370">
    <property type="entry name" value="RNA METHYLASE-RELATED"/>
    <property type="match status" value="1"/>
</dbReference>
<dbReference type="InterPro" id="IPR001091">
    <property type="entry name" value="RM_Methyltransferase"/>
</dbReference>
<protein>
    <recommendedName>
        <fullName evidence="5">Methyltransferase</fullName>
        <ecNumber evidence="5">2.1.1.-</ecNumber>
    </recommendedName>
</protein>
<evidence type="ECO:0000259" key="6">
    <source>
        <dbReference type="Pfam" id="PF01555"/>
    </source>
</evidence>
<dbReference type="EMBL" id="JACONT010000066">
    <property type="protein sequence ID" value="MBC3943621.1"/>
    <property type="molecule type" value="Genomic_DNA"/>
</dbReference>
<dbReference type="SUPFAM" id="SSF53335">
    <property type="entry name" value="S-adenosyl-L-methionine-dependent methyltransferases"/>
    <property type="match status" value="1"/>
</dbReference>
<proteinExistence type="inferred from homology"/>
<comment type="caution">
    <text evidence="7">The sequence shown here is derived from an EMBL/GenBank/DDBJ whole genome shotgun (WGS) entry which is preliminary data.</text>
</comment>
<gene>
    <name evidence="7" type="ORF">H8S47_18220</name>
</gene>
<keyword evidence="8" id="KW-1185">Reference proteome</keyword>
<evidence type="ECO:0000256" key="2">
    <source>
        <dbReference type="ARBA" id="ARBA00022603"/>
    </source>
</evidence>
<name>A0ABR7AT30_9SPHN</name>
<evidence type="ECO:0000256" key="3">
    <source>
        <dbReference type="ARBA" id="ARBA00022679"/>
    </source>
</evidence>